<feature type="transmembrane region" description="Helical" evidence="1">
    <location>
        <begin position="6"/>
        <end position="24"/>
    </location>
</feature>
<dbReference type="AlphaFoldDB" id="A0A6C0IHE5"/>
<keyword evidence="1" id="KW-0812">Transmembrane</keyword>
<proteinExistence type="predicted"/>
<name>A0A6C0IHE5_9ZZZZ</name>
<reference evidence="2" key="1">
    <citation type="journal article" date="2020" name="Nature">
        <title>Giant virus diversity and host interactions through global metagenomics.</title>
        <authorList>
            <person name="Schulz F."/>
            <person name="Roux S."/>
            <person name="Paez-Espino D."/>
            <person name="Jungbluth S."/>
            <person name="Walsh D.A."/>
            <person name="Denef V.J."/>
            <person name="McMahon K.D."/>
            <person name="Konstantinidis K.T."/>
            <person name="Eloe-Fadrosh E.A."/>
            <person name="Kyrpides N.C."/>
            <person name="Woyke T."/>
        </authorList>
    </citation>
    <scope>NUCLEOTIDE SEQUENCE</scope>
    <source>
        <strain evidence="2">GVMAG-M-3300023184-86</strain>
    </source>
</reference>
<protein>
    <submittedName>
        <fullName evidence="2">Uncharacterized protein</fullName>
    </submittedName>
</protein>
<accession>A0A6C0IHE5</accession>
<organism evidence="2">
    <name type="scientific">viral metagenome</name>
    <dbReference type="NCBI Taxonomy" id="1070528"/>
    <lineage>
        <taxon>unclassified sequences</taxon>
        <taxon>metagenomes</taxon>
        <taxon>organismal metagenomes</taxon>
    </lineage>
</organism>
<dbReference type="EMBL" id="MN740171">
    <property type="protein sequence ID" value="QHT91886.1"/>
    <property type="molecule type" value="Genomic_DNA"/>
</dbReference>
<keyword evidence="1" id="KW-1133">Transmembrane helix</keyword>
<evidence type="ECO:0000256" key="1">
    <source>
        <dbReference type="SAM" id="Phobius"/>
    </source>
</evidence>
<keyword evidence="1" id="KW-0472">Membrane</keyword>
<sequence length="114" mass="14075">MISVIILAFIVSTIFIIFIIKKKYYEYIKKEEEKERISDLEYKFQFYSDNIFYMTVIKILIKIGFLKNFVNIDKMMEDAFELYYAEDSVFRDECYKNGIRRRFIDYMEENKKKI</sequence>
<evidence type="ECO:0000313" key="2">
    <source>
        <dbReference type="EMBL" id="QHT91886.1"/>
    </source>
</evidence>